<comment type="caution">
    <text evidence="4">The sequence shown here is derived from an EMBL/GenBank/DDBJ whole genome shotgun (WGS) entry which is preliminary data.</text>
</comment>
<dbReference type="InterPro" id="IPR032633">
    <property type="entry name" value="ThiJ-like"/>
</dbReference>
<proteinExistence type="inferred from homology"/>
<evidence type="ECO:0000256" key="1">
    <source>
        <dbReference type="ARBA" id="ARBA00023016"/>
    </source>
</evidence>
<gene>
    <name evidence="4" type="ORF">CLV67_117160</name>
</gene>
<reference evidence="4 5" key="1">
    <citation type="submission" date="2018-03" db="EMBL/GenBank/DDBJ databases">
        <title>Genomic Encyclopedia of Archaeal and Bacterial Type Strains, Phase II (KMG-II): from individual species to whole genera.</title>
        <authorList>
            <person name="Goeker M."/>
        </authorList>
    </citation>
    <scope>NUCLEOTIDE SEQUENCE [LARGE SCALE GENOMIC DNA]</scope>
    <source>
        <strain evidence="4 5">DSM 43146</strain>
    </source>
</reference>
<evidence type="ECO:0000313" key="5">
    <source>
        <dbReference type="Proteomes" id="UP000239415"/>
    </source>
</evidence>
<evidence type="ECO:0000313" key="4">
    <source>
        <dbReference type="EMBL" id="PRX17103.1"/>
    </source>
</evidence>
<dbReference type="RefSeq" id="WP_106325980.1">
    <property type="nucleotide sequence ID" value="NZ_BOMO01000057.1"/>
</dbReference>
<dbReference type="PANTHER" id="PTHR48094">
    <property type="entry name" value="PROTEIN/NUCLEIC ACID DEGLYCASE DJ-1-RELATED"/>
    <property type="match status" value="1"/>
</dbReference>
<dbReference type="EMBL" id="PVMZ01000017">
    <property type="protein sequence ID" value="PRX17103.1"/>
    <property type="molecule type" value="Genomic_DNA"/>
</dbReference>
<evidence type="ECO:0000256" key="2">
    <source>
        <dbReference type="ARBA" id="ARBA00023239"/>
    </source>
</evidence>
<keyword evidence="2" id="KW-0456">Lyase</keyword>
<dbReference type="OrthoDB" id="9792284at2"/>
<comment type="similarity">
    <text evidence="3">Belongs to the peptidase C56 family. HSP31-like subfamily.</text>
</comment>
<dbReference type="GO" id="GO:0019172">
    <property type="term" value="F:glyoxalase III activity"/>
    <property type="evidence" value="ECO:0007669"/>
    <property type="project" value="TreeGrafter"/>
</dbReference>
<dbReference type="Proteomes" id="UP000239415">
    <property type="component" value="Unassembled WGS sequence"/>
</dbReference>
<dbReference type="AlphaFoldDB" id="A0A2T0K3B8"/>
<evidence type="ECO:0000256" key="3">
    <source>
        <dbReference type="ARBA" id="ARBA00038493"/>
    </source>
</evidence>
<dbReference type="SUPFAM" id="SSF52317">
    <property type="entry name" value="Class I glutamine amidotransferase-like"/>
    <property type="match status" value="1"/>
</dbReference>
<protein>
    <submittedName>
        <fullName evidence="4">ThiJ/PfpI family protein</fullName>
    </submittedName>
</protein>
<keyword evidence="1" id="KW-0346">Stress response</keyword>
<dbReference type="Gene3D" id="3.40.50.880">
    <property type="match status" value="1"/>
</dbReference>
<accession>A0A2T0K3B8</accession>
<dbReference type="InterPro" id="IPR029062">
    <property type="entry name" value="Class_I_gatase-like"/>
</dbReference>
<dbReference type="GO" id="GO:0019243">
    <property type="term" value="P:methylglyoxal catabolic process to D-lactate via S-lactoyl-glutathione"/>
    <property type="evidence" value="ECO:0007669"/>
    <property type="project" value="TreeGrafter"/>
</dbReference>
<name>A0A2T0K3B8_9ACTN</name>
<dbReference type="PANTHER" id="PTHR48094:SF11">
    <property type="entry name" value="GLUTATHIONE-INDEPENDENT GLYOXALASE HSP31-RELATED"/>
    <property type="match status" value="1"/>
</dbReference>
<keyword evidence="5" id="KW-1185">Reference proteome</keyword>
<dbReference type="InterPro" id="IPR050325">
    <property type="entry name" value="Prot/Nucl_acid_deglycase"/>
</dbReference>
<dbReference type="Pfam" id="PF17124">
    <property type="entry name" value="ThiJ_like"/>
    <property type="match status" value="1"/>
</dbReference>
<dbReference type="GO" id="GO:0005737">
    <property type="term" value="C:cytoplasm"/>
    <property type="evidence" value="ECO:0007669"/>
    <property type="project" value="TreeGrafter"/>
</dbReference>
<sequence length="286" mass="31286">MKVLFAVSEWGYWGEELVGPLEACDQAGYEVEFVTPTGARPTPLAVSMNTDYADPPQGKAVTSAEMARKTRDLDATDRLDKPHDLAGWLPERPYPSSPAYLRDSEEYYRKVERVVTHDLPAYDALVIVGGSGAMVDLANNQRLHELILGFVRLDRPVAAVCYGVAALAFARDPLRKLSIIRGKRVTGHPIDYDYHDGTGFEGPHAVDGSNSGFGDGYVNFGPPFYPLEYILRDAVGPEGEFIGNVGHVESVIVDHPFITARSTESSVGCGRALVDVLGQGLRRYGW</sequence>
<organism evidence="4 5">
    <name type="scientific">Actinoplanes italicus</name>
    <dbReference type="NCBI Taxonomy" id="113567"/>
    <lineage>
        <taxon>Bacteria</taxon>
        <taxon>Bacillati</taxon>
        <taxon>Actinomycetota</taxon>
        <taxon>Actinomycetes</taxon>
        <taxon>Micromonosporales</taxon>
        <taxon>Micromonosporaceae</taxon>
        <taxon>Actinoplanes</taxon>
    </lineage>
</organism>